<evidence type="ECO:0000256" key="1">
    <source>
        <dbReference type="PROSITE-ProRule" id="PRU00325"/>
    </source>
</evidence>
<dbReference type="Proteomes" id="UP000280307">
    <property type="component" value="Unassembled WGS sequence"/>
</dbReference>
<comment type="caution">
    <text evidence="3">The sequence shown here is derived from an EMBL/GenBank/DDBJ whole genome shotgun (WGS) entry which is preliminary data.</text>
</comment>
<accession>A0A426TRF1</accession>
<dbReference type="Pfam" id="PF04434">
    <property type="entry name" value="SWIM"/>
    <property type="match status" value="1"/>
</dbReference>
<organism evidence="3 4">
    <name type="scientific">Candidatus Viridilinea halotolerans</name>
    <dbReference type="NCBI Taxonomy" id="2491704"/>
    <lineage>
        <taxon>Bacteria</taxon>
        <taxon>Bacillati</taxon>
        <taxon>Chloroflexota</taxon>
        <taxon>Chloroflexia</taxon>
        <taxon>Chloroflexales</taxon>
        <taxon>Chloroflexineae</taxon>
        <taxon>Oscillochloridaceae</taxon>
        <taxon>Candidatus Viridilinea</taxon>
    </lineage>
</organism>
<dbReference type="AlphaFoldDB" id="A0A426TRF1"/>
<protein>
    <recommendedName>
        <fullName evidence="2">SWIM-type domain-containing protein</fullName>
    </recommendedName>
</protein>
<keyword evidence="1" id="KW-0862">Zinc</keyword>
<dbReference type="PROSITE" id="PS50966">
    <property type="entry name" value="ZF_SWIM"/>
    <property type="match status" value="1"/>
</dbReference>
<keyword evidence="1" id="KW-0479">Metal-binding</keyword>
<keyword evidence="1" id="KW-0863">Zinc-finger</keyword>
<dbReference type="InterPro" id="IPR007527">
    <property type="entry name" value="Znf_SWIM"/>
</dbReference>
<reference evidence="3 4" key="1">
    <citation type="submission" date="2018-12" db="EMBL/GenBank/DDBJ databases">
        <title>Genome Sequence of Candidatus Viridilinea halotolerans isolated from saline sulfide-rich spring.</title>
        <authorList>
            <person name="Grouzdev D.S."/>
            <person name="Burganskaya E.I."/>
            <person name="Krutkina M.S."/>
            <person name="Sukhacheva M.V."/>
            <person name="Gorlenko V.M."/>
        </authorList>
    </citation>
    <scope>NUCLEOTIDE SEQUENCE [LARGE SCALE GENOMIC DNA]</scope>
    <source>
        <strain evidence="3">Chok-6</strain>
    </source>
</reference>
<dbReference type="EMBL" id="RSAS01000890">
    <property type="protein sequence ID" value="RRR66015.1"/>
    <property type="molecule type" value="Genomic_DNA"/>
</dbReference>
<proteinExistence type="predicted"/>
<gene>
    <name evidence="3" type="ORF">EI684_21510</name>
</gene>
<dbReference type="GO" id="GO:0008270">
    <property type="term" value="F:zinc ion binding"/>
    <property type="evidence" value="ECO:0007669"/>
    <property type="project" value="UniProtKB-KW"/>
</dbReference>
<name>A0A426TRF1_9CHLR</name>
<sequence>MPDAHPSDPALALYHTLENVQWQRSFDARSLTRGQGYARQGRVRHGTRPEQEGEMLVLRAQVDGSGRSRYLTSLAVDPHNPPMGVVSDCSCPVGRQCKHAVAVIQSFIDELEANGSKRPGITAGA</sequence>
<feature type="domain" description="SWIM-type" evidence="2">
    <location>
        <begin position="70"/>
        <end position="108"/>
    </location>
</feature>
<evidence type="ECO:0000313" key="4">
    <source>
        <dbReference type="Proteomes" id="UP000280307"/>
    </source>
</evidence>
<evidence type="ECO:0000259" key="2">
    <source>
        <dbReference type="PROSITE" id="PS50966"/>
    </source>
</evidence>
<evidence type="ECO:0000313" key="3">
    <source>
        <dbReference type="EMBL" id="RRR66015.1"/>
    </source>
</evidence>